<dbReference type="GO" id="GO:0016491">
    <property type="term" value="F:oxidoreductase activity"/>
    <property type="evidence" value="ECO:0007669"/>
    <property type="project" value="UniProtKB-KW"/>
</dbReference>
<sequence length="341" mass="36362">MPRDGETKERYAVTDASEETRARALWYVSKGRAVLCEEGIGAKKPDHVRVRTLWSALSRGTERLVAEGRVPASEYGRMRAPLQEGDFPFPVKYGYSAVGRVEDGPHALVGRLVFALAPHAEIFDAPLAFVQPVPDHVPARRVVLASNMETALNALWDGGAAPGDRIVVVGAGVVGCLVASLAARIPGAEVTLVDVDLSRREIAQALGCRFSKPLDSPGDADLVVHTSATSAGLSCALACAGDEARVVELSWYGEATTEVSLGARFHSARLALVSSQVGRVATPKRARWSHARRLAKAIDLLDDPRLDALITHEIAFDDLPDAIPRLLAPGAPGLATAIRYS</sequence>
<dbReference type="SUPFAM" id="SSF51735">
    <property type="entry name" value="NAD(P)-binding Rossmann-fold domains"/>
    <property type="match status" value="1"/>
</dbReference>
<dbReference type="CDD" id="cd08255">
    <property type="entry name" value="2-desacetyl-2-hydroxyethyl_bacteriochlorophyllide_like"/>
    <property type="match status" value="1"/>
</dbReference>
<dbReference type="InterPro" id="IPR011032">
    <property type="entry name" value="GroES-like_sf"/>
</dbReference>
<keyword evidence="4" id="KW-0862">Zinc</keyword>
<keyword evidence="7" id="KW-1185">Reference proteome</keyword>
<dbReference type="AlphaFoldDB" id="A0A917V5R8"/>
<reference evidence="6 7" key="1">
    <citation type="journal article" date="2014" name="Int. J. Syst. Evol. Microbiol.">
        <title>Complete genome sequence of Corynebacterium casei LMG S-19264T (=DSM 44701T), isolated from a smear-ripened cheese.</title>
        <authorList>
            <consortium name="US DOE Joint Genome Institute (JGI-PGF)"/>
            <person name="Walter F."/>
            <person name="Albersmeier A."/>
            <person name="Kalinowski J."/>
            <person name="Ruckert C."/>
        </authorList>
    </citation>
    <scope>NUCLEOTIDE SEQUENCE [LARGE SCALE GENOMIC DNA]</scope>
    <source>
        <strain evidence="6 7">CGMCC 1.9161</strain>
    </source>
</reference>
<comment type="similarity">
    <text evidence="2">Belongs to the zinc-containing alcohol dehydrogenase family.</text>
</comment>
<comment type="cofactor">
    <cofactor evidence="1">
        <name>Zn(2+)</name>
        <dbReference type="ChEBI" id="CHEBI:29105"/>
    </cofactor>
</comment>
<proteinExistence type="inferred from homology"/>
<accession>A0A917V5R8</accession>
<evidence type="ECO:0000313" key="6">
    <source>
        <dbReference type="EMBL" id="GGK41425.1"/>
    </source>
</evidence>
<dbReference type="PANTHER" id="PTHR43350">
    <property type="entry name" value="NAD-DEPENDENT ALCOHOL DEHYDROGENASE"/>
    <property type="match status" value="1"/>
</dbReference>
<keyword evidence="5" id="KW-0560">Oxidoreductase</keyword>
<dbReference type="InterPro" id="IPR036291">
    <property type="entry name" value="NAD(P)-bd_dom_sf"/>
</dbReference>
<comment type="caution">
    <text evidence="6">The sequence shown here is derived from an EMBL/GenBank/DDBJ whole genome shotgun (WGS) entry which is preliminary data.</text>
</comment>
<protein>
    <submittedName>
        <fullName evidence="6">Dehydrogenase</fullName>
    </submittedName>
</protein>
<dbReference type="Gene3D" id="3.40.50.720">
    <property type="entry name" value="NAD(P)-binding Rossmann-like Domain"/>
    <property type="match status" value="1"/>
</dbReference>
<evidence type="ECO:0000256" key="3">
    <source>
        <dbReference type="ARBA" id="ARBA00022723"/>
    </source>
</evidence>
<dbReference type="PANTHER" id="PTHR43350:SF19">
    <property type="entry name" value="D-GULOSIDE 3-DEHYDROGENASE"/>
    <property type="match status" value="1"/>
</dbReference>
<evidence type="ECO:0000256" key="4">
    <source>
        <dbReference type="ARBA" id="ARBA00022833"/>
    </source>
</evidence>
<dbReference type="GO" id="GO:0046872">
    <property type="term" value="F:metal ion binding"/>
    <property type="evidence" value="ECO:0007669"/>
    <property type="project" value="UniProtKB-KW"/>
</dbReference>
<dbReference type="EMBL" id="BMMF01000009">
    <property type="protein sequence ID" value="GGK41425.1"/>
    <property type="molecule type" value="Genomic_DNA"/>
</dbReference>
<evidence type="ECO:0000256" key="2">
    <source>
        <dbReference type="ARBA" id="ARBA00008072"/>
    </source>
</evidence>
<keyword evidence="3" id="KW-0479">Metal-binding</keyword>
<name>A0A917V5R8_9HYPH</name>
<evidence type="ECO:0000256" key="1">
    <source>
        <dbReference type="ARBA" id="ARBA00001947"/>
    </source>
</evidence>
<gene>
    <name evidence="6" type="ORF">GCM10011322_30710</name>
</gene>
<organism evidence="6 7">
    <name type="scientific">Salinarimonas ramus</name>
    <dbReference type="NCBI Taxonomy" id="690164"/>
    <lineage>
        <taxon>Bacteria</taxon>
        <taxon>Pseudomonadati</taxon>
        <taxon>Pseudomonadota</taxon>
        <taxon>Alphaproteobacteria</taxon>
        <taxon>Hyphomicrobiales</taxon>
        <taxon>Salinarimonadaceae</taxon>
        <taxon>Salinarimonas</taxon>
    </lineage>
</organism>
<dbReference type="SUPFAM" id="SSF50129">
    <property type="entry name" value="GroES-like"/>
    <property type="match status" value="1"/>
</dbReference>
<evidence type="ECO:0000313" key="7">
    <source>
        <dbReference type="Proteomes" id="UP000600449"/>
    </source>
</evidence>
<dbReference type="RefSeq" id="WP_244645492.1">
    <property type="nucleotide sequence ID" value="NZ_BMMF01000009.1"/>
</dbReference>
<dbReference type="Proteomes" id="UP000600449">
    <property type="component" value="Unassembled WGS sequence"/>
</dbReference>
<dbReference type="Gene3D" id="3.90.180.10">
    <property type="entry name" value="Medium-chain alcohol dehydrogenases, catalytic domain"/>
    <property type="match status" value="1"/>
</dbReference>
<evidence type="ECO:0000256" key="5">
    <source>
        <dbReference type="ARBA" id="ARBA00023002"/>
    </source>
</evidence>